<keyword evidence="4 10" id="KW-0812">Transmembrane</keyword>
<dbReference type="EMBL" id="JAODUP010000285">
    <property type="protein sequence ID" value="KAK2153815.1"/>
    <property type="molecule type" value="Genomic_DNA"/>
</dbReference>
<feature type="binding site" evidence="8">
    <location>
        <position position="365"/>
    </location>
    <ligand>
        <name>Na(+)</name>
        <dbReference type="ChEBI" id="CHEBI:29101"/>
        <label>1</label>
    </ligand>
</feature>
<feature type="transmembrane region" description="Helical" evidence="11">
    <location>
        <begin position="418"/>
        <end position="444"/>
    </location>
</feature>
<proteinExistence type="inferred from homology"/>
<evidence type="ECO:0000256" key="6">
    <source>
        <dbReference type="ARBA" id="ARBA00023136"/>
    </source>
</evidence>
<dbReference type="PROSITE" id="PS00610">
    <property type="entry name" value="NA_NEUROTRAN_SYMP_1"/>
    <property type="match status" value="1"/>
</dbReference>
<comment type="subcellular location">
    <subcellularLocation>
        <location evidence="1">Membrane</location>
        <topology evidence="1">Multi-pass membrane protein</topology>
    </subcellularLocation>
</comment>
<name>A0AAD9JJV3_9ANNE</name>
<feature type="transmembrane region" description="Helical" evidence="11">
    <location>
        <begin position="342"/>
        <end position="362"/>
    </location>
</feature>
<keyword evidence="5 11" id="KW-1133">Transmembrane helix</keyword>
<evidence type="ECO:0000256" key="8">
    <source>
        <dbReference type="PIRSR" id="PIRSR600175-1"/>
    </source>
</evidence>
<comment type="caution">
    <text evidence="12">The sequence shown here is derived from an EMBL/GenBank/DDBJ whole genome shotgun (WGS) entry which is preliminary data.</text>
</comment>
<reference evidence="12" key="1">
    <citation type="journal article" date="2023" name="Mol. Biol. Evol.">
        <title>Third-Generation Sequencing Reveals the Adaptive Role of the Epigenome in Three Deep-Sea Polychaetes.</title>
        <authorList>
            <person name="Perez M."/>
            <person name="Aroh O."/>
            <person name="Sun Y."/>
            <person name="Lan Y."/>
            <person name="Juniper S.K."/>
            <person name="Young C.R."/>
            <person name="Angers B."/>
            <person name="Qian P.Y."/>
        </authorList>
    </citation>
    <scope>NUCLEOTIDE SEQUENCE</scope>
    <source>
        <strain evidence="12">P08H-3</strain>
    </source>
</reference>
<dbReference type="PRINTS" id="PR00176">
    <property type="entry name" value="NANEUSMPORT"/>
</dbReference>
<dbReference type="InterPro" id="IPR000175">
    <property type="entry name" value="Na/ntran_symport"/>
</dbReference>
<evidence type="ECO:0000256" key="2">
    <source>
        <dbReference type="ARBA" id="ARBA00006459"/>
    </source>
</evidence>
<dbReference type="GO" id="GO:0035725">
    <property type="term" value="P:sodium ion transmembrane transport"/>
    <property type="evidence" value="ECO:0007669"/>
    <property type="project" value="TreeGrafter"/>
</dbReference>
<evidence type="ECO:0000256" key="11">
    <source>
        <dbReference type="SAM" id="Phobius"/>
    </source>
</evidence>
<evidence type="ECO:0000256" key="4">
    <source>
        <dbReference type="ARBA" id="ARBA00022692"/>
    </source>
</evidence>
<evidence type="ECO:0000256" key="3">
    <source>
        <dbReference type="ARBA" id="ARBA00022448"/>
    </source>
</evidence>
<feature type="transmembrane region" description="Helical" evidence="11">
    <location>
        <begin position="119"/>
        <end position="145"/>
    </location>
</feature>
<feature type="transmembrane region" description="Helical" evidence="11">
    <location>
        <begin position="456"/>
        <end position="479"/>
    </location>
</feature>
<accession>A0AAD9JJV3</accession>
<gene>
    <name evidence="12" type="ORF">LSH36_285g03013</name>
</gene>
<organism evidence="12 13">
    <name type="scientific">Paralvinella palmiformis</name>
    <dbReference type="NCBI Taxonomy" id="53620"/>
    <lineage>
        <taxon>Eukaryota</taxon>
        <taxon>Metazoa</taxon>
        <taxon>Spiralia</taxon>
        <taxon>Lophotrochozoa</taxon>
        <taxon>Annelida</taxon>
        <taxon>Polychaeta</taxon>
        <taxon>Sedentaria</taxon>
        <taxon>Canalipalpata</taxon>
        <taxon>Terebellida</taxon>
        <taxon>Terebelliformia</taxon>
        <taxon>Alvinellidae</taxon>
        <taxon>Paralvinella</taxon>
    </lineage>
</organism>
<evidence type="ECO:0000256" key="10">
    <source>
        <dbReference type="RuleBase" id="RU003732"/>
    </source>
</evidence>
<dbReference type="PANTHER" id="PTHR11616">
    <property type="entry name" value="SODIUM/CHLORIDE DEPENDENT TRANSPORTER"/>
    <property type="match status" value="1"/>
</dbReference>
<feature type="binding site" evidence="8">
    <location>
        <position position="55"/>
    </location>
    <ligand>
        <name>Na(+)</name>
        <dbReference type="ChEBI" id="CHEBI:29101"/>
        <label>1</label>
    </ligand>
</feature>
<dbReference type="PROSITE" id="PS50267">
    <property type="entry name" value="NA_NEUROTRAN_SYMP_3"/>
    <property type="match status" value="1"/>
</dbReference>
<feature type="binding site" evidence="8">
    <location>
        <position position="60"/>
    </location>
    <ligand>
        <name>Na(+)</name>
        <dbReference type="ChEBI" id="CHEBI:29101"/>
        <label>1</label>
    </ligand>
</feature>
<evidence type="ECO:0000256" key="5">
    <source>
        <dbReference type="ARBA" id="ARBA00022989"/>
    </source>
</evidence>
<evidence type="ECO:0000313" key="12">
    <source>
        <dbReference type="EMBL" id="KAK2153815.1"/>
    </source>
</evidence>
<dbReference type="GO" id="GO:0015293">
    <property type="term" value="F:symporter activity"/>
    <property type="evidence" value="ECO:0007669"/>
    <property type="project" value="UniProtKB-KW"/>
</dbReference>
<dbReference type="InterPro" id="IPR037272">
    <property type="entry name" value="SNS_sf"/>
</dbReference>
<feature type="disulfide bond" evidence="9">
    <location>
        <begin position="158"/>
        <end position="167"/>
    </location>
</feature>
<sequence>MFYCILQETMLEKTKVVKDTPYDVVSSCENSSESKLSRGKWGSQIEFVLSCIGLAVGLGNIWRFPYLCMRNGGGAFLVPYFLFLFLCGLPLFYMELILGQFSSLSPVSVWKLCPLFKGIGWGMLIVSGILCIYYNIIISWVLYYIGMSFRAEVPWKTCNNPWNTENCSRPVLDINETLSGSLANATHQGRTSPTEEFYHFKILKMSSGIEDIGGIQWQMFLSLLAAWTLVYICLCKGIKSSGKVVYVTATLPYLFLTILLIRGVTLPGSLEGIKFYIIPDWKKLLRFEVSEVDALIVCLTCGGTSFYAGFVIFSIIGFMAFKTGLPVSEVITQAFIAYPEAVAQLPISPFWALCFFLMLLTLGLDSQGGIYIFQILDWYSSAFSLMVIGFTECIVVCYIYGIGHFFHDIQIMLFQRPSYVWAILWCFVTPAILLIILIVSVMQLSPPMYGNYVYPWWVQLIGWIIASLSIIPIPVMAIYKIITAKGSAYQVI</sequence>
<feature type="binding site" evidence="8">
    <location>
        <position position="53"/>
    </location>
    <ligand>
        <name>Na(+)</name>
        <dbReference type="ChEBI" id="CHEBI:29101"/>
        <label>1</label>
    </ligand>
</feature>
<feature type="binding site" evidence="8">
    <location>
        <position position="366"/>
    </location>
    <ligand>
        <name>Na(+)</name>
        <dbReference type="ChEBI" id="CHEBI:29101"/>
        <label>1</label>
    </ligand>
</feature>
<dbReference type="GO" id="GO:0005886">
    <property type="term" value="C:plasma membrane"/>
    <property type="evidence" value="ECO:0007669"/>
    <property type="project" value="TreeGrafter"/>
</dbReference>
<feature type="transmembrane region" description="Helical" evidence="11">
    <location>
        <begin position="215"/>
        <end position="232"/>
    </location>
</feature>
<feature type="transmembrane region" description="Helical" evidence="11">
    <location>
        <begin position="76"/>
        <end position="98"/>
    </location>
</feature>
<comment type="similarity">
    <text evidence="2 10">Belongs to the sodium:neurotransmitter symporter (SNF) (TC 2.A.22) family.</text>
</comment>
<feature type="transmembrane region" description="Helical" evidence="11">
    <location>
        <begin position="244"/>
        <end position="264"/>
    </location>
</feature>
<keyword evidence="8" id="KW-0479">Metal-binding</keyword>
<protein>
    <recommendedName>
        <fullName evidence="10">Transporter</fullName>
    </recommendedName>
</protein>
<keyword evidence="8" id="KW-0915">Sodium</keyword>
<keyword evidence="6 11" id="KW-0472">Membrane</keyword>
<dbReference type="Proteomes" id="UP001208570">
    <property type="component" value="Unassembled WGS sequence"/>
</dbReference>
<dbReference type="SUPFAM" id="SSF161070">
    <property type="entry name" value="SNF-like"/>
    <property type="match status" value="1"/>
</dbReference>
<feature type="transmembrane region" description="Helical" evidence="11">
    <location>
        <begin position="45"/>
        <end position="64"/>
    </location>
</feature>
<keyword evidence="10" id="KW-0769">Symport</keyword>
<dbReference type="GO" id="GO:0046872">
    <property type="term" value="F:metal ion binding"/>
    <property type="evidence" value="ECO:0007669"/>
    <property type="project" value="UniProtKB-KW"/>
</dbReference>
<keyword evidence="3 10" id="KW-0813">Transport</keyword>
<evidence type="ECO:0000313" key="13">
    <source>
        <dbReference type="Proteomes" id="UP001208570"/>
    </source>
</evidence>
<dbReference type="Pfam" id="PF00209">
    <property type="entry name" value="SNF"/>
    <property type="match status" value="2"/>
</dbReference>
<keyword evidence="9" id="KW-1015">Disulfide bond</keyword>
<dbReference type="AlphaFoldDB" id="A0AAD9JJV3"/>
<feature type="binding site" evidence="8">
    <location>
        <position position="362"/>
    </location>
    <ligand>
        <name>Na(+)</name>
        <dbReference type="ChEBI" id="CHEBI:29101"/>
        <label>1</label>
    </ligand>
</feature>
<dbReference type="PANTHER" id="PTHR11616:SF321">
    <property type="entry name" value="SODIUM-DEPENDENT NUTRIENT AMINO ACID TRANSPORTER 1-RELATED"/>
    <property type="match status" value="1"/>
</dbReference>
<evidence type="ECO:0000256" key="9">
    <source>
        <dbReference type="PIRSR" id="PIRSR600175-2"/>
    </source>
</evidence>
<keyword evidence="7" id="KW-0325">Glycoprotein</keyword>
<dbReference type="GO" id="GO:0006865">
    <property type="term" value="P:amino acid transport"/>
    <property type="evidence" value="ECO:0007669"/>
    <property type="project" value="TreeGrafter"/>
</dbReference>
<evidence type="ECO:0000256" key="7">
    <source>
        <dbReference type="ARBA" id="ARBA00023180"/>
    </source>
</evidence>
<feature type="binding site" evidence="8">
    <location>
        <position position="56"/>
    </location>
    <ligand>
        <name>Na(+)</name>
        <dbReference type="ChEBI" id="CHEBI:29101"/>
        <label>1</label>
    </ligand>
</feature>
<evidence type="ECO:0000256" key="1">
    <source>
        <dbReference type="ARBA" id="ARBA00004141"/>
    </source>
</evidence>
<keyword evidence="13" id="KW-1185">Reference proteome</keyword>
<feature type="transmembrane region" description="Helical" evidence="11">
    <location>
        <begin position="294"/>
        <end position="321"/>
    </location>
</feature>
<feature type="transmembrane region" description="Helical" evidence="11">
    <location>
        <begin position="382"/>
        <end position="406"/>
    </location>
</feature>